<dbReference type="EMBL" id="AKAU01000213">
    <property type="protein sequence ID" value="EIM96005.1"/>
    <property type="molecule type" value="Genomic_DNA"/>
</dbReference>
<organism evidence="2 3">
    <name type="scientific">Paraburkholderia hospita</name>
    <dbReference type="NCBI Taxonomy" id="169430"/>
    <lineage>
        <taxon>Bacteria</taxon>
        <taxon>Pseudomonadati</taxon>
        <taxon>Pseudomonadota</taxon>
        <taxon>Betaproteobacteria</taxon>
        <taxon>Burkholderiales</taxon>
        <taxon>Burkholderiaceae</taxon>
        <taxon>Paraburkholderia</taxon>
    </lineage>
</organism>
<protein>
    <submittedName>
        <fullName evidence="2">Uncharacterized protein</fullName>
    </submittedName>
</protein>
<reference evidence="2 3" key="1">
    <citation type="journal article" date="2012" name="J. Bacteriol.">
        <title>Draft Genome Sequence of the Soil Bacterium Burkholderia terrae Strain BS001, Which Interacts with Fungal Surface Structures.</title>
        <authorList>
            <person name="Nazir R."/>
            <person name="Hansen M.A."/>
            <person name="Sorensen S."/>
            <person name="van Elsas J.D."/>
        </authorList>
    </citation>
    <scope>NUCLEOTIDE SEQUENCE [LARGE SCALE GENOMIC DNA]</scope>
    <source>
        <strain evidence="2 3">BS001</strain>
    </source>
</reference>
<keyword evidence="3" id="KW-1185">Reference proteome</keyword>
<feature type="region of interest" description="Disordered" evidence="1">
    <location>
        <begin position="299"/>
        <end position="319"/>
    </location>
</feature>
<accession>A0ABN0FBD2</accession>
<evidence type="ECO:0000256" key="1">
    <source>
        <dbReference type="SAM" id="MobiDB-lite"/>
    </source>
</evidence>
<proteinExistence type="predicted"/>
<name>A0ABN0FBD2_9BURK</name>
<comment type="caution">
    <text evidence="2">The sequence shown here is derived from an EMBL/GenBank/DDBJ whole genome shotgun (WGS) entry which is preliminary data.</text>
</comment>
<dbReference type="Proteomes" id="UP000004980">
    <property type="component" value="Unassembled WGS sequence"/>
</dbReference>
<evidence type="ECO:0000313" key="3">
    <source>
        <dbReference type="Proteomes" id="UP000004980"/>
    </source>
</evidence>
<evidence type="ECO:0000313" key="2">
    <source>
        <dbReference type="EMBL" id="EIM96005.1"/>
    </source>
</evidence>
<gene>
    <name evidence="2" type="ORF">WQE_36345</name>
</gene>
<sequence>MVRKMNLLYEAGGDNVSGLAHHRAVLLKQLSSSGPTSWNELKPAIENWWTSYKEWEAKDEFNLAYQRARMSVRTFDNNFESNKNRRLGLDAGVLNLGYKGLDNRFFADSSYGSLGDRCEEVGKRFQAQEAVGRELAKLQGTSAKSGAYWADRGIDSKAFANPANFVNREAKYDAGLHDLSASLLNPELSIFEQVHHKTEQGAHFAFVPLSEPEDQRVLFMLIQMAKVMRQHWPEMYALIMQYRGRMTRVKLAQCFDMGAGYIAIPVSNPVPGGRQFKLRYGLVSQMSVLAPSITPAATQASTRVSNAPPPPSKPYKGIAKPVNLDERNVKVTPEIYHARQQAALDFRSILVRKDKNEIVIALRQHAGNFPVYAQRVNNVLKCYRIVKGGQVWTGRTISERGIMTW</sequence>